<feature type="transmembrane region" description="Helical" evidence="1">
    <location>
        <begin position="7"/>
        <end position="28"/>
    </location>
</feature>
<gene>
    <name evidence="2" type="ORF">J2Z17_001533</name>
</gene>
<comment type="caution">
    <text evidence="2">The sequence shown here is derived from an EMBL/GenBank/DDBJ whole genome shotgun (WGS) entry which is preliminary data.</text>
</comment>
<organism evidence="2 3">
    <name type="scientific">Rhizobium halophytocola</name>
    <dbReference type="NCBI Taxonomy" id="735519"/>
    <lineage>
        <taxon>Bacteria</taxon>
        <taxon>Pseudomonadati</taxon>
        <taxon>Pseudomonadota</taxon>
        <taxon>Alphaproteobacteria</taxon>
        <taxon>Hyphomicrobiales</taxon>
        <taxon>Rhizobiaceae</taxon>
        <taxon>Rhizobium/Agrobacterium group</taxon>
        <taxon>Rhizobium</taxon>
    </lineage>
</organism>
<sequence length="50" mass="5718">MLNKVTVINLLWMMTMTAMLATSVGFYMENEDQATFYGPPISARYHSFGH</sequence>
<dbReference type="RefSeq" id="WP_209943714.1">
    <property type="nucleotide sequence ID" value="NZ_JAGGJU010000003.1"/>
</dbReference>
<evidence type="ECO:0000313" key="3">
    <source>
        <dbReference type="Proteomes" id="UP000759443"/>
    </source>
</evidence>
<keyword evidence="1" id="KW-0472">Membrane</keyword>
<dbReference type="Proteomes" id="UP000759443">
    <property type="component" value="Unassembled WGS sequence"/>
</dbReference>
<keyword evidence="1" id="KW-0812">Transmembrane</keyword>
<evidence type="ECO:0000313" key="2">
    <source>
        <dbReference type="EMBL" id="MBP1850112.1"/>
    </source>
</evidence>
<protein>
    <submittedName>
        <fullName evidence="2">Uncharacterized protein</fullName>
    </submittedName>
</protein>
<dbReference type="EMBL" id="JAGGJU010000003">
    <property type="protein sequence ID" value="MBP1850112.1"/>
    <property type="molecule type" value="Genomic_DNA"/>
</dbReference>
<accession>A0ABS4DWP1</accession>
<keyword evidence="1" id="KW-1133">Transmembrane helix</keyword>
<reference evidence="2 3" key="1">
    <citation type="submission" date="2021-03" db="EMBL/GenBank/DDBJ databases">
        <title>Genomic Encyclopedia of Type Strains, Phase IV (KMG-IV): sequencing the most valuable type-strain genomes for metagenomic binning, comparative biology and taxonomic classification.</title>
        <authorList>
            <person name="Goeker M."/>
        </authorList>
    </citation>
    <scope>NUCLEOTIDE SEQUENCE [LARGE SCALE GENOMIC DNA]</scope>
    <source>
        <strain evidence="2 3">DSM 21600</strain>
    </source>
</reference>
<name>A0ABS4DWP1_9HYPH</name>
<proteinExistence type="predicted"/>
<keyword evidence="3" id="KW-1185">Reference proteome</keyword>
<evidence type="ECO:0000256" key="1">
    <source>
        <dbReference type="SAM" id="Phobius"/>
    </source>
</evidence>